<sequence length="78" mass="9021">PNFFSDTELLLAYQDALLLKVLTESQADFLVKTYQLEYQNICEKLFQEPKNGEKKRQNAEKVVALLKDKESIVEKLTA</sequence>
<dbReference type="EMBL" id="CAJVQC010153084">
    <property type="protein sequence ID" value="CAG8846833.1"/>
    <property type="molecule type" value="Genomic_DNA"/>
</dbReference>
<dbReference type="Proteomes" id="UP000789920">
    <property type="component" value="Unassembled WGS sequence"/>
</dbReference>
<name>A0ACA9SRM7_9GLOM</name>
<proteinExistence type="predicted"/>
<accession>A0ACA9SRM7</accession>
<evidence type="ECO:0000313" key="2">
    <source>
        <dbReference type="Proteomes" id="UP000789920"/>
    </source>
</evidence>
<reference evidence="1" key="1">
    <citation type="submission" date="2021-06" db="EMBL/GenBank/DDBJ databases">
        <authorList>
            <person name="Kallberg Y."/>
            <person name="Tangrot J."/>
            <person name="Rosling A."/>
        </authorList>
    </citation>
    <scope>NUCLEOTIDE SEQUENCE</scope>
    <source>
        <strain evidence="1">MA461A</strain>
    </source>
</reference>
<feature type="non-terminal residue" evidence="1">
    <location>
        <position position="78"/>
    </location>
</feature>
<organism evidence="1 2">
    <name type="scientific">Racocetra persica</name>
    <dbReference type="NCBI Taxonomy" id="160502"/>
    <lineage>
        <taxon>Eukaryota</taxon>
        <taxon>Fungi</taxon>
        <taxon>Fungi incertae sedis</taxon>
        <taxon>Mucoromycota</taxon>
        <taxon>Glomeromycotina</taxon>
        <taxon>Glomeromycetes</taxon>
        <taxon>Diversisporales</taxon>
        <taxon>Gigasporaceae</taxon>
        <taxon>Racocetra</taxon>
    </lineage>
</organism>
<comment type="caution">
    <text evidence="1">The sequence shown here is derived from an EMBL/GenBank/DDBJ whole genome shotgun (WGS) entry which is preliminary data.</text>
</comment>
<feature type="non-terminal residue" evidence="1">
    <location>
        <position position="1"/>
    </location>
</feature>
<keyword evidence="2" id="KW-1185">Reference proteome</keyword>
<evidence type="ECO:0000313" key="1">
    <source>
        <dbReference type="EMBL" id="CAG8846833.1"/>
    </source>
</evidence>
<gene>
    <name evidence="1" type="ORF">RPERSI_LOCUS34335</name>
</gene>
<protein>
    <submittedName>
        <fullName evidence="1">3426_t:CDS:1</fullName>
    </submittedName>
</protein>